<dbReference type="Pfam" id="PF01168">
    <property type="entry name" value="Ala_racemase_N"/>
    <property type="match status" value="1"/>
</dbReference>
<sequence>MEVRDPLQTSPSCASAQDNDNLAIPSFPIETPCFVILEAAVLHNLQKTAEAAGGIQRLMPHIKTHRAQWLVELLVRKGVKAFKAATPAEMQMAAAGGAQHLVWAYPTVNPAAISRVADVARRHPNVQFEALVDSQRGFAAWRDELGWQPASNVKLRLDLDPGLGRTGVPLNHEALELAHAMMVVGLFSGWHCYDGHIKGANRSERVKEIESLIEEVRCLLSQARREGLPVDLIAGGSYSFDVWPADVAQWVAPGSWTYSSAQHQADLPDFGWRVGAYVLATVLSTRQGTATLDAGTKAISPDIPLKERFQGPGPIRMMKEEHVVIETDELDIGQQAALVPRHTCTAAYLYNRALVQCVDGSWEFRDQLGAQR</sequence>
<dbReference type="SUPFAM" id="SSF51419">
    <property type="entry name" value="PLP-binding barrel"/>
    <property type="match status" value="1"/>
</dbReference>
<dbReference type="InterPro" id="IPR001608">
    <property type="entry name" value="Ala_racemase_N"/>
</dbReference>
<evidence type="ECO:0000259" key="3">
    <source>
        <dbReference type="SMART" id="SM01119"/>
    </source>
</evidence>
<protein>
    <submittedName>
        <fullName evidence="4">Alanine racemase domain-containing protein</fullName>
    </submittedName>
</protein>
<dbReference type="Gene3D" id="2.40.37.20">
    <property type="entry name" value="D-serine dehydratase-like domain"/>
    <property type="match status" value="1"/>
</dbReference>
<dbReference type="PATRIC" id="fig|1127483.3.peg.1654"/>
<dbReference type="GO" id="GO:0036088">
    <property type="term" value="P:D-serine catabolic process"/>
    <property type="evidence" value="ECO:0007669"/>
    <property type="project" value="TreeGrafter"/>
</dbReference>
<dbReference type="RefSeq" id="WP_006157369.1">
    <property type="nucleotide sequence ID" value="NZ_AHJE01000018.1"/>
</dbReference>
<dbReference type="EMBL" id="AHJE01000018">
    <property type="protein sequence ID" value="EHP43442.1"/>
    <property type="molecule type" value="Genomic_DNA"/>
</dbReference>
<dbReference type="Proteomes" id="UP000005808">
    <property type="component" value="Unassembled WGS sequence"/>
</dbReference>
<dbReference type="Gene3D" id="3.20.20.10">
    <property type="entry name" value="Alanine racemase"/>
    <property type="match status" value="1"/>
</dbReference>
<dbReference type="InterPro" id="IPR029066">
    <property type="entry name" value="PLP-binding_barrel"/>
</dbReference>
<dbReference type="PANTHER" id="PTHR28004">
    <property type="entry name" value="ZGC:162816-RELATED"/>
    <property type="match status" value="1"/>
</dbReference>
<dbReference type="InterPro" id="IPR051466">
    <property type="entry name" value="D-amino_acid_metab_enzyme"/>
</dbReference>
<evidence type="ECO:0000256" key="1">
    <source>
        <dbReference type="ARBA" id="ARBA00005323"/>
    </source>
</evidence>
<name>H1S1U8_9BURK</name>
<dbReference type="InterPro" id="IPR026956">
    <property type="entry name" value="D-ser_dehydrat-like_dom"/>
</dbReference>
<dbReference type="PANTHER" id="PTHR28004:SF2">
    <property type="entry name" value="D-SERINE DEHYDRATASE"/>
    <property type="match status" value="1"/>
</dbReference>
<evidence type="ECO:0000313" key="5">
    <source>
        <dbReference type="Proteomes" id="UP000005808"/>
    </source>
</evidence>
<evidence type="ECO:0000256" key="2">
    <source>
        <dbReference type="ARBA" id="ARBA00023239"/>
    </source>
</evidence>
<reference evidence="4 5" key="1">
    <citation type="journal article" date="2012" name="J. Bacteriol.">
        <title>De Novo Genome Project of Cupriavidus basilensis OR16.</title>
        <authorList>
            <person name="Cserhati M."/>
            <person name="Kriszt B."/>
            <person name="Szoboszlay S."/>
            <person name="Toth A."/>
            <person name="Szabo I."/>
            <person name="Tancsics A."/>
            <person name="Nagy I."/>
            <person name="Horvath B."/>
            <person name="Nagy I."/>
            <person name="Kukolya J."/>
        </authorList>
    </citation>
    <scope>NUCLEOTIDE SEQUENCE [LARGE SCALE GENOMIC DNA]</scope>
    <source>
        <strain evidence="4 5">OR16</strain>
    </source>
</reference>
<evidence type="ECO:0000313" key="4">
    <source>
        <dbReference type="EMBL" id="EHP43442.1"/>
    </source>
</evidence>
<dbReference type="Pfam" id="PF14031">
    <property type="entry name" value="D-ser_dehydrat"/>
    <property type="match status" value="1"/>
</dbReference>
<keyword evidence="2" id="KW-0456">Lyase</keyword>
<gene>
    <name evidence="4" type="ORF">OR16_08232</name>
</gene>
<proteinExistence type="inferred from homology"/>
<accession>H1S1U8</accession>
<feature type="domain" description="D-serine dehydratase-like" evidence="3">
    <location>
        <begin position="275"/>
        <end position="356"/>
    </location>
</feature>
<organism evidence="4 5">
    <name type="scientific">Cupriavidus basilensis OR16</name>
    <dbReference type="NCBI Taxonomy" id="1127483"/>
    <lineage>
        <taxon>Bacteria</taxon>
        <taxon>Pseudomonadati</taxon>
        <taxon>Pseudomonadota</taxon>
        <taxon>Betaproteobacteria</taxon>
        <taxon>Burkholderiales</taxon>
        <taxon>Burkholderiaceae</taxon>
        <taxon>Cupriavidus</taxon>
    </lineage>
</organism>
<dbReference type="OrthoDB" id="9811417at2"/>
<dbReference type="AlphaFoldDB" id="H1S1U8"/>
<comment type="caution">
    <text evidence="4">The sequence shown here is derived from an EMBL/GenBank/DDBJ whole genome shotgun (WGS) entry which is preliminary data.</text>
</comment>
<dbReference type="InterPro" id="IPR042208">
    <property type="entry name" value="D-ser_dehydrat-like_sf"/>
</dbReference>
<dbReference type="SMART" id="SM01119">
    <property type="entry name" value="D-ser_dehydrat"/>
    <property type="match status" value="1"/>
</dbReference>
<comment type="similarity">
    <text evidence="1">Belongs to the DSD1 family.</text>
</comment>
<dbReference type="GO" id="GO:0008721">
    <property type="term" value="F:D-serine ammonia-lyase activity"/>
    <property type="evidence" value="ECO:0007669"/>
    <property type="project" value="TreeGrafter"/>
</dbReference>